<evidence type="ECO:0000256" key="4">
    <source>
        <dbReference type="ARBA" id="ARBA00022840"/>
    </source>
</evidence>
<evidence type="ECO:0000256" key="1">
    <source>
        <dbReference type="ARBA" id="ARBA00022741"/>
    </source>
</evidence>
<gene>
    <name evidence="6" type="ORF">UJA718_LOCUS37502</name>
</gene>
<proteinExistence type="predicted"/>
<dbReference type="InterPro" id="IPR011545">
    <property type="entry name" value="DEAD/DEAH_box_helicase_dom"/>
</dbReference>
<dbReference type="PANTHER" id="PTHR18934:SF91">
    <property type="entry name" value="PRE-MRNA-SPLICING FACTOR ATP-DEPENDENT RNA HELICASE PRP16"/>
    <property type="match status" value="1"/>
</dbReference>
<keyword evidence="2" id="KW-0378">Hydrolase</keyword>
<dbReference type="EMBL" id="CAJOBP010037340">
    <property type="protein sequence ID" value="CAF4725829.1"/>
    <property type="molecule type" value="Genomic_DNA"/>
</dbReference>
<reference evidence="6" key="1">
    <citation type="submission" date="2021-02" db="EMBL/GenBank/DDBJ databases">
        <authorList>
            <person name="Nowell W R."/>
        </authorList>
    </citation>
    <scope>NUCLEOTIDE SEQUENCE</scope>
</reference>
<evidence type="ECO:0000313" key="7">
    <source>
        <dbReference type="Proteomes" id="UP000663873"/>
    </source>
</evidence>
<protein>
    <recommendedName>
        <fullName evidence="5">Helicase ATP-binding domain-containing protein</fullName>
    </recommendedName>
</protein>
<dbReference type="CDD" id="cd17917">
    <property type="entry name" value="DEXHc_RHA-like"/>
    <property type="match status" value="1"/>
</dbReference>
<dbReference type="Gene3D" id="3.40.50.300">
    <property type="entry name" value="P-loop containing nucleotide triphosphate hydrolases"/>
    <property type="match status" value="1"/>
</dbReference>
<keyword evidence="7" id="KW-1185">Reference proteome</keyword>
<evidence type="ECO:0000256" key="2">
    <source>
        <dbReference type="ARBA" id="ARBA00022801"/>
    </source>
</evidence>
<dbReference type="AlphaFoldDB" id="A0A821K0Z3"/>
<dbReference type="SUPFAM" id="SSF52540">
    <property type="entry name" value="P-loop containing nucleoside triphosphate hydrolases"/>
    <property type="match status" value="1"/>
</dbReference>
<evidence type="ECO:0000259" key="5">
    <source>
        <dbReference type="PROSITE" id="PS51192"/>
    </source>
</evidence>
<dbReference type="Pfam" id="PF00270">
    <property type="entry name" value="DEAD"/>
    <property type="match status" value="1"/>
</dbReference>
<keyword evidence="3" id="KW-0347">Helicase</keyword>
<dbReference type="Gene3D" id="4.10.1000.40">
    <property type="match status" value="1"/>
</dbReference>
<name>A0A821K0Z3_9BILA</name>
<keyword evidence="4" id="KW-0067">ATP-binding</keyword>
<dbReference type="InterPro" id="IPR014001">
    <property type="entry name" value="Helicase_ATP-bd"/>
</dbReference>
<dbReference type="PANTHER" id="PTHR18934">
    <property type="entry name" value="ATP-DEPENDENT RNA HELICASE"/>
    <property type="match status" value="1"/>
</dbReference>
<dbReference type="GO" id="GO:0003723">
    <property type="term" value="F:RNA binding"/>
    <property type="evidence" value="ECO:0007669"/>
    <property type="project" value="TreeGrafter"/>
</dbReference>
<evidence type="ECO:0000256" key="3">
    <source>
        <dbReference type="ARBA" id="ARBA00022806"/>
    </source>
</evidence>
<dbReference type="GO" id="GO:0016787">
    <property type="term" value="F:hydrolase activity"/>
    <property type="evidence" value="ECO:0007669"/>
    <property type="project" value="UniProtKB-KW"/>
</dbReference>
<dbReference type="PROSITE" id="PS51192">
    <property type="entry name" value="HELICASE_ATP_BIND_1"/>
    <property type="match status" value="1"/>
</dbReference>
<dbReference type="GO" id="GO:0034458">
    <property type="term" value="F:3'-5' RNA helicase activity"/>
    <property type="evidence" value="ECO:0007669"/>
    <property type="project" value="TreeGrafter"/>
</dbReference>
<organism evidence="6 7">
    <name type="scientific">Rotaria socialis</name>
    <dbReference type="NCBI Taxonomy" id="392032"/>
    <lineage>
        <taxon>Eukaryota</taxon>
        <taxon>Metazoa</taxon>
        <taxon>Spiralia</taxon>
        <taxon>Gnathifera</taxon>
        <taxon>Rotifera</taxon>
        <taxon>Eurotatoria</taxon>
        <taxon>Bdelloidea</taxon>
        <taxon>Philodinida</taxon>
        <taxon>Philodinidae</taxon>
        <taxon>Rotaria</taxon>
    </lineage>
</organism>
<feature type="non-terminal residue" evidence="6">
    <location>
        <position position="297"/>
    </location>
</feature>
<sequence>MLCPIGADCHDISCKLNHPPERPSLCDQSNDCSNFNCTRLHGPDWNPCEAGGECEDEACTKIHTHERNIKLQQKTATLTTINNNKKNQKSKNLKTLEQRMKDWEKAQLPILAYRSEFCQRLEHERVLIVTAETGSGKSTQLPQYAAEVFGSLVVCTQPRVVAALSLANRVAEEYDGKSVGESVGYQVGNANRVAGTHIMFMTDAALIRESQRDPSLKRIRVLIIDEAHERSLNTDIVIGMSKILLQQRPDDFYVVIASATINPTRFLQFFDRPQSKPLEVKGRVFPVTCIEKPPPSN</sequence>
<dbReference type="GO" id="GO:0005524">
    <property type="term" value="F:ATP binding"/>
    <property type="evidence" value="ECO:0007669"/>
    <property type="project" value="UniProtKB-KW"/>
</dbReference>
<evidence type="ECO:0000313" key="6">
    <source>
        <dbReference type="EMBL" id="CAF4725829.1"/>
    </source>
</evidence>
<keyword evidence="1" id="KW-0547">Nucleotide-binding</keyword>
<accession>A0A821K0Z3</accession>
<dbReference type="InterPro" id="IPR027417">
    <property type="entry name" value="P-loop_NTPase"/>
</dbReference>
<comment type="caution">
    <text evidence="6">The sequence shown here is derived from an EMBL/GenBank/DDBJ whole genome shotgun (WGS) entry which is preliminary data.</text>
</comment>
<feature type="domain" description="Helicase ATP-binding" evidence="5">
    <location>
        <begin position="118"/>
        <end position="279"/>
    </location>
</feature>
<dbReference type="Proteomes" id="UP000663873">
    <property type="component" value="Unassembled WGS sequence"/>
</dbReference>
<dbReference type="SMART" id="SM00487">
    <property type="entry name" value="DEXDc"/>
    <property type="match status" value="1"/>
</dbReference>